<dbReference type="EMBL" id="GBXM01095153">
    <property type="protein sequence ID" value="JAH13424.1"/>
    <property type="molecule type" value="Transcribed_RNA"/>
</dbReference>
<accession>A0A0E9Q9K8</accession>
<dbReference type="AlphaFoldDB" id="A0A0E9Q9K8"/>
<protein>
    <submittedName>
        <fullName evidence="1">Uncharacterized protein</fullName>
    </submittedName>
</protein>
<evidence type="ECO:0000313" key="1">
    <source>
        <dbReference type="EMBL" id="JAH13424.1"/>
    </source>
</evidence>
<proteinExistence type="predicted"/>
<sequence>MYEAEGISVKLMNQSINQCAQSHPERDG</sequence>
<name>A0A0E9Q9K8_ANGAN</name>
<reference evidence="1" key="1">
    <citation type="submission" date="2014-11" db="EMBL/GenBank/DDBJ databases">
        <authorList>
            <person name="Amaro Gonzalez C."/>
        </authorList>
    </citation>
    <scope>NUCLEOTIDE SEQUENCE</scope>
</reference>
<reference evidence="1" key="2">
    <citation type="journal article" date="2015" name="Fish Shellfish Immunol.">
        <title>Early steps in the European eel (Anguilla anguilla)-Vibrio vulnificus interaction in the gills: Role of the RtxA13 toxin.</title>
        <authorList>
            <person name="Callol A."/>
            <person name="Pajuelo D."/>
            <person name="Ebbesson L."/>
            <person name="Teles M."/>
            <person name="MacKenzie S."/>
            <person name="Amaro C."/>
        </authorList>
    </citation>
    <scope>NUCLEOTIDE SEQUENCE</scope>
</reference>
<organism evidence="1">
    <name type="scientific">Anguilla anguilla</name>
    <name type="common">European freshwater eel</name>
    <name type="synonym">Muraena anguilla</name>
    <dbReference type="NCBI Taxonomy" id="7936"/>
    <lineage>
        <taxon>Eukaryota</taxon>
        <taxon>Metazoa</taxon>
        <taxon>Chordata</taxon>
        <taxon>Craniata</taxon>
        <taxon>Vertebrata</taxon>
        <taxon>Euteleostomi</taxon>
        <taxon>Actinopterygii</taxon>
        <taxon>Neopterygii</taxon>
        <taxon>Teleostei</taxon>
        <taxon>Anguilliformes</taxon>
        <taxon>Anguillidae</taxon>
        <taxon>Anguilla</taxon>
    </lineage>
</organism>